<dbReference type="AlphaFoldDB" id="A0A5B7BF90"/>
<accession>A0A5B7BF90</accession>
<dbReference type="GO" id="GO:0046872">
    <property type="term" value="F:metal ion binding"/>
    <property type="evidence" value="ECO:0007669"/>
    <property type="project" value="UniProtKB-KW"/>
</dbReference>
<evidence type="ECO:0000256" key="2">
    <source>
        <dbReference type="ARBA" id="ARBA00023004"/>
    </source>
</evidence>
<dbReference type="Pfam" id="PF03171">
    <property type="entry name" value="2OG-FeII_Oxy"/>
    <property type="match status" value="1"/>
</dbReference>
<evidence type="ECO:0000256" key="4">
    <source>
        <dbReference type="SAM" id="MobiDB-lite"/>
    </source>
</evidence>
<dbReference type="InterPro" id="IPR026992">
    <property type="entry name" value="DIOX_N"/>
</dbReference>
<feature type="domain" description="Fe2OG dioxygenase" evidence="5">
    <location>
        <begin position="192"/>
        <end position="292"/>
    </location>
</feature>
<comment type="similarity">
    <text evidence="3">Belongs to the iron/ascorbate-dependent oxidoreductase family.</text>
</comment>
<protein>
    <recommendedName>
        <fullName evidence="5">Fe2OG dioxygenase domain-containing protein</fullName>
    </recommendedName>
</protein>
<gene>
    <name evidence="6" type="ORF">Din_036337</name>
</gene>
<evidence type="ECO:0000313" key="6">
    <source>
        <dbReference type="EMBL" id="MPA66896.1"/>
    </source>
</evidence>
<keyword evidence="2 3" id="KW-0408">Iron</keyword>
<feature type="region of interest" description="Disordered" evidence="4">
    <location>
        <begin position="1"/>
        <end position="39"/>
    </location>
</feature>
<keyword evidence="3" id="KW-0560">Oxidoreductase</keyword>
<dbReference type="Pfam" id="PF14226">
    <property type="entry name" value="DIOX_N"/>
    <property type="match status" value="1"/>
</dbReference>
<evidence type="ECO:0000256" key="1">
    <source>
        <dbReference type="ARBA" id="ARBA00022723"/>
    </source>
</evidence>
<organism evidence="6">
    <name type="scientific">Davidia involucrata</name>
    <name type="common">Dove tree</name>
    <dbReference type="NCBI Taxonomy" id="16924"/>
    <lineage>
        <taxon>Eukaryota</taxon>
        <taxon>Viridiplantae</taxon>
        <taxon>Streptophyta</taxon>
        <taxon>Embryophyta</taxon>
        <taxon>Tracheophyta</taxon>
        <taxon>Spermatophyta</taxon>
        <taxon>Magnoliopsida</taxon>
        <taxon>eudicotyledons</taxon>
        <taxon>Gunneridae</taxon>
        <taxon>Pentapetalae</taxon>
        <taxon>asterids</taxon>
        <taxon>Cornales</taxon>
        <taxon>Nyssaceae</taxon>
        <taxon>Davidia</taxon>
    </lineage>
</organism>
<keyword evidence="1 3" id="KW-0479">Metal-binding</keyword>
<dbReference type="InterPro" id="IPR005123">
    <property type="entry name" value="Oxoglu/Fe-dep_dioxygenase_dom"/>
</dbReference>
<proteinExistence type="inferred from homology"/>
<feature type="compositionally biased region" description="Polar residues" evidence="4">
    <location>
        <begin position="1"/>
        <end position="10"/>
    </location>
</feature>
<dbReference type="InterPro" id="IPR044861">
    <property type="entry name" value="IPNS-like_FE2OG_OXY"/>
</dbReference>
<dbReference type="GO" id="GO:0016705">
    <property type="term" value="F:oxidoreductase activity, acting on paired donors, with incorporation or reduction of molecular oxygen"/>
    <property type="evidence" value="ECO:0007669"/>
    <property type="project" value="UniProtKB-ARBA"/>
</dbReference>
<evidence type="ECO:0000259" key="5">
    <source>
        <dbReference type="PROSITE" id="PS51471"/>
    </source>
</evidence>
<dbReference type="PROSITE" id="PS51471">
    <property type="entry name" value="FE2OG_OXY"/>
    <property type="match status" value="1"/>
</dbReference>
<dbReference type="SUPFAM" id="SSF51197">
    <property type="entry name" value="Clavaminate synthase-like"/>
    <property type="match status" value="1"/>
</dbReference>
<name>A0A5B7BF90_DAVIN</name>
<dbReference type="EMBL" id="GHES01036337">
    <property type="protein sequence ID" value="MPA66896.1"/>
    <property type="molecule type" value="Transcribed_RNA"/>
</dbReference>
<dbReference type="PANTHER" id="PTHR47990">
    <property type="entry name" value="2-OXOGLUTARATE (2OG) AND FE(II)-DEPENDENT OXYGENASE SUPERFAMILY PROTEIN-RELATED"/>
    <property type="match status" value="1"/>
</dbReference>
<sequence>MRNMSKSNFESYPPLFRPASSPTKGVDLDKPSKQTTDSDPLPVIDLQYLNHDKLAEACKDWGMFRLVNHGIPMTLLNKLQDHAKELFSLTFESKQALFTNPIAYFWGTPALTPSGVALQRGPQAQIINWVEGFNVLLGQLPQLGAEDPVIDSFGLLLEEYGRHQSRLATTIFEAMAENLKLGPKQSMSYLSPSTGFIRVYRYPRCSEAHQAFGIDTHTDSSVLSILNQDEVGGLQVYKDDQWLNVKPISNTLVVNLGDMMQAMSNDEYKSVKHRVKVNKHEERISIGYFVFPAEDSVIEASKYKPFTYADFRAQVQQDLRTIGIKVGLEHFKLTEAC</sequence>
<reference evidence="6" key="1">
    <citation type="submission" date="2019-08" db="EMBL/GenBank/DDBJ databases">
        <title>Reference gene set and small RNA set construction with multiple tissues from Davidia involucrata Baill.</title>
        <authorList>
            <person name="Yang H."/>
            <person name="Zhou C."/>
            <person name="Li G."/>
            <person name="Wang J."/>
            <person name="Gao P."/>
            <person name="Wang M."/>
            <person name="Wang R."/>
            <person name="Zhao Y."/>
        </authorList>
    </citation>
    <scope>NUCLEOTIDE SEQUENCE</scope>
    <source>
        <tissue evidence="6">Mixed with DoveR01_LX</tissue>
    </source>
</reference>
<dbReference type="Gene3D" id="2.60.120.330">
    <property type="entry name" value="B-lactam Antibiotic, Isopenicillin N Synthase, Chain"/>
    <property type="match status" value="1"/>
</dbReference>
<dbReference type="PRINTS" id="PR00682">
    <property type="entry name" value="IPNSYNTHASE"/>
</dbReference>
<evidence type="ECO:0000256" key="3">
    <source>
        <dbReference type="RuleBase" id="RU003682"/>
    </source>
</evidence>
<dbReference type="InterPro" id="IPR027443">
    <property type="entry name" value="IPNS-like_sf"/>
</dbReference>
<dbReference type="InterPro" id="IPR050231">
    <property type="entry name" value="Iron_ascorbate_oxido_reductase"/>
</dbReference>